<proteinExistence type="predicted"/>
<name>A0ABT5GGP3_9MICO</name>
<organism evidence="3 4">
    <name type="scientific">Intrasporangium calvum</name>
    <dbReference type="NCBI Taxonomy" id="53358"/>
    <lineage>
        <taxon>Bacteria</taxon>
        <taxon>Bacillati</taxon>
        <taxon>Actinomycetota</taxon>
        <taxon>Actinomycetes</taxon>
        <taxon>Micrococcales</taxon>
        <taxon>Intrasporangiaceae</taxon>
        <taxon>Intrasporangium</taxon>
    </lineage>
</organism>
<dbReference type="RefSeq" id="WP_272461638.1">
    <property type="nucleotide sequence ID" value="NZ_JAPFQL010000024.1"/>
</dbReference>
<dbReference type="Gene3D" id="3.50.50.60">
    <property type="entry name" value="FAD/NAD(P)-binding domain"/>
    <property type="match status" value="1"/>
</dbReference>
<evidence type="ECO:0000259" key="2">
    <source>
        <dbReference type="Pfam" id="PF01266"/>
    </source>
</evidence>
<dbReference type="EMBL" id="JAPFQL010000024">
    <property type="protein sequence ID" value="MDC5697065.1"/>
    <property type="molecule type" value="Genomic_DNA"/>
</dbReference>
<dbReference type="Proteomes" id="UP001150259">
    <property type="component" value="Unassembled WGS sequence"/>
</dbReference>
<dbReference type="InterPro" id="IPR036188">
    <property type="entry name" value="FAD/NAD-bd_sf"/>
</dbReference>
<sequence>MDPSAATPSYDVVVIGGGIAGVSAAYELAVDHTVLLVEMEATLGHHATGRSAAMYLETYGGPQVRALTIGSRAFLEDPPAGFDAPLMARRSLLQVARTGRGEMVDALHDQVRHLVTTATVVDAREASRICPILRPGTVAKGLLEPHARELDVHAIHHGYVRGLRARGGEILRSSRVTRIDRAGDRWEVHAGPHLVGRTPVVVNAAGAWADEVAAAAGAAPVGLVPRRRTVFTVAAPADIDVQRLPLLYDIDETFYLKPEGEQLLCSPADRTPSPPGDAKPDALEISRALDEIREVTTLEPRSVRASWAGLRTFALDEQFVVGFDADQPGFCWLAGQGGYGIQTAPAAARLTAALIRGESAPADLVELGLDVAVLSPSRFR</sequence>
<gene>
    <name evidence="3" type="ORF">OO014_07320</name>
</gene>
<dbReference type="InterPro" id="IPR006076">
    <property type="entry name" value="FAD-dep_OxRdtase"/>
</dbReference>
<protein>
    <submittedName>
        <fullName evidence="3">FAD-binding oxidoreductase</fullName>
    </submittedName>
</protein>
<evidence type="ECO:0000256" key="1">
    <source>
        <dbReference type="ARBA" id="ARBA00023002"/>
    </source>
</evidence>
<keyword evidence="1" id="KW-0560">Oxidoreductase</keyword>
<evidence type="ECO:0000313" key="3">
    <source>
        <dbReference type="EMBL" id="MDC5697065.1"/>
    </source>
</evidence>
<evidence type="ECO:0000313" key="4">
    <source>
        <dbReference type="Proteomes" id="UP001150259"/>
    </source>
</evidence>
<comment type="caution">
    <text evidence="3">The sequence shown here is derived from an EMBL/GenBank/DDBJ whole genome shotgun (WGS) entry which is preliminary data.</text>
</comment>
<keyword evidence="4" id="KW-1185">Reference proteome</keyword>
<dbReference type="PANTHER" id="PTHR13847:SF287">
    <property type="entry name" value="FAD-DEPENDENT OXIDOREDUCTASE DOMAIN-CONTAINING PROTEIN 1"/>
    <property type="match status" value="1"/>
</dbReference>
<dbReference type="Gene3D" id="3.30.9.10">
    <property type="entry name" value="D-Amino Acid Oxidase, subunit A, domain 2"/>
    <property type="match status" value="1"/>
</dbReference>
<reference evidence="3 4" key="1">
    <citation type="submission" date="2022-11" db="EMBL/GenBank/DDBJ databases">
        <title>Anaerobic phenanthrene biodegradation by a DNRA strain PheN6.</title>
        <authorList>
            <person name="Zhang Z."/>
        </authorList>
    </citation>
    <scope>NUCLEOTIDE SEQUENCE [LARGE SCALE GENOMIC DNA]</scope>
    <source>
        <strain evidence="3 4">PheN6</strain>
    </source>
</reference>
<dbReference type="SUPFAM" id="SSF51905">
    <property type="entry name" value="FAD/NAD(P)-binding domain"/>
    <property type="match status" value="1"/>
</dbReference>
<dbReference type="PANTHER" id="PTHR13847">
    <property type="entry name" value="SARCOSINE DEHYDROGENASE-RELATED"/>
    <property type="match status" value="1"/>
</dbReference>
<accession>A0ABT5GGP3</accession>
<feature type="domain" description="FAD dependent oxidoreductase" evidence="2">
    <location>
        <begin position="11"/>
        <end position="354"/>
    </location>
</feature>
<dbReference type="Pfam" id="PF01266">
    <property type="entry name" value="DAO"/>
    <property type="match status" value="1"/>
</dbReference>